<dbReference type="EMBL" id="CM007650">
    <property type="protein sequence ID" value="ONM55730.1"/>
    <property type="molecule type" value="Genomic_DNA"/>
</dbReference>
<feature type="compositionally biased region" description="Basic and acidic residues" evidence="1">
    <location>
        <begin position="41"/>
        <end position="58"/>
    </location>
</feature>
<evidence type="ECO:0000256" key="1">
    <source>
        <dbReference type="SAM" id="MobiDB-lite"/>
    </source>
</evidence>
<accession>A0A1D6I6N4</accession>
<reference evidence="2" key="1">
    <citation type="submission" date="2015-12" db="EMBL/GenBank/DDBJ databases">
        <title>Update maize B73 reference genome by single molecule sequencing technologies.</title>
        <authorList>
            <consortium name="Maize Genome Sequencing Project"/>
            <person name="Ware D."/>
        </authorList>
    </citation>
    <scope>NUCLEOTIDE SEQUENCE [LARGE SCALE GENOMIC DNA]</scope>
    <source>
        <tissue evidence="2">Seedling</tissue>
    </source>
</reference>
<sequence>MAARIGCEVGKYNRGGPCLHELSRRRKTNYVTTNLRRVKKKQESNWQRRDSVVGEESRPWNTAQRNTGMTRPKPPSLSTISGLNPRMAARSSASVNSLSFGACRTRPTTGPRHGAPSSSPPISRCFAPLLSSLGFGGGGHAVVPFGSVPA</sequence>
<protein>
    <submittedName>
        <fullName evidence="2">Uncharacterized protein</fullName>
    </submittedName>
</protein>
<evidence type="ECO:0000313" key="2">
    <source>
        <dbReference type="EMBL" id="ONM55730.1"/>
    </source>
</evidence>
<dbReference type="InParanoid" id="A0A1D6I6N4"/>
<dbReference type="AlphaFoldDB" id="A0A1D6I6N4"/>
<dbReference type="PaxDb" id="4577-GRMZM2G351151_P01"/>
<proteinExistence type="predicted"/>
<name>A0A1D6I6N4_MAIZE</name>
<feature type="region of interest" description="Disordered" evidence="1">
    <location>
        <begin position="39"/>
        <end position="120"/>
    </location>
</feature>
<organism evidence="2">
    <name type="scientific">Zea mays</name>
    <name type="common">Maize</name>
    <dbReference type="NCBI Taxonomy" id="4577"/>
    <lineage>
        <taxon>Eukaryota</taxon>
        <taxon>Viridiplantae</taxon>
        <taxon>Streptophyta</taxon>
        <taxon>Embryophyta</taxon>
        <taxon>Tracheophyta</taxon>
        <taxon>Spermatophyta</taxon>
        <taxon>Magnoliopsida</taxon>
        <taxon>Liliopsida</taxon>
        <taxon>Poales</taxon>
        <taxon>Poaceae</taxon>
        <taxon>PACMAD clade</taxon>
        <taxon>Panicoideae</taxon>
        <taxon>Andropogonodae</taxon>
        <taxon>Andropogoneae</taxon>
        <taxon>Tripsacinae</taxon>
        <taxon>Zea</taxon>
    </lineage>
</organism>
<feature type="compositionally biased region" description="Polar residues" evidence="1">
    <location>
        <begin position="59"/>
        <end position="69"/>
    </location>
</feature>
<gene>
    <name evidence="2" type="ORF">ZEAMMB73_Zm00001d020856</name>
</gene>